<reference evidence="5" key="1">
    <citation type="submission" date="2007-10" db="EMBL/GenBank/DDBJ databases">
        <authorList>
            <person name="Stapleton M."/>
            <person name="Carlson J."/>
            <person name="Frise E."/>
            <person name="Kapadia B."/>
            <person name="Park S."/>
            <person name="Wan K."/>
            <person name="Yu C."/>
            <person name="Celniker S."/>
        </authorList>
    </citation>
    <scope>NUCLEOTIDE SEQUENCE</scope>
</reference>
<feature type="compositionally biased region" description="Basic and acidic residues" evidence="3">
    <location>
        <begin position="190"/>
        <end position="208"/>
    </location>
</feature>
<name>A8E6P8_DROME</name>
<evidence type="ECO:0000259" key="4">
    <source>
        <dbReference type="PROSITE" id="PS50102"/>
    </source>
</evidence>
<dbReference type="InterPro" id="IPR035979">
    <property type="entry name" value="RBD_domain_sf"/>
</dbReference>
<dbReference type="EMBL" id="BT030840">
    <property type="protein sequence ID" value="ABV82222.1"/>
    <property type="molecule type" value="mRNA"/>
</dbReference>
<dbReference type="GO" id="GO:0003723">
    <property type="term" value="F:RNA binding"/>
    <property type="evidence" value="ECO:0007669"/>
    <property type="project" value="UniProtKB-UniRule"/>
</dbReference>
<keyword evidence="1 2" id="KW-0694">RNA-binding</keyword>
<feature type="compositionally biased region" description="Polar residues" evidence="3">
    <location>
        <begin position="163"/>
        <end position="172"/>
    </location>
</feature>
<dbReference type="CDD" id="cd00590">
    <property type="entry name" value="RRM_SF"/>
    <property type="match status" value="1"/>
</dbReference>
<gene>
    <name evidence="5" type="primary">CG14506</name>
</gene>
<dbReference type="Pfam" id="PF00076">
    <property type="entry name" value="RRM_1"/>
    <property type="match status" value="1"/>
</dbReference>
<evidence type="ECO:0000256" key="2">
    <source>
        <dbReference type="PROSITE-ProRule" id="PRU00176"/>
    </source>
</evidence>
<feature type="region of interest" description="Disordered" evidence="3">
    <location>
        <begin position="157"/>
        <end position="210"/>
    </location>
</feature>
<dbReference type="ExpressionAtlas" id="A8E6P8">
    <property type="expression patterns" value="baseline and differential"/>
</dbReference>
<evidence type="ECO:0000313" key="5">
    <source>
        <dbReference type="EMBL" id="ABV82222.1"/>
    </source>
</evidence>
<dbReference type="VEuPathDB" id="VectorBase:FBgn0039659"/>
<evidence type="ECO:0000256" key="1">
    <source>
        <dbReference type="ARBA" id="ARBA00022884"/>
    </source>
</evidence>
<accession>A8E6P8</accession>
<feature type="domain" description="RRM" evidence="4">
    <location>
        <begin position="85"/>
        <end position="159"/>
    </location>
</feature>
<organism evidence="5">
    <name type="scientific">Drosophila melanogaster</name>
    <name type="common">Fruit fly</name>
    <dbReference type="NCBI Taxonomy" id="7227"/>
    <lineage>
        <taxon>Eukaryota</taxon>
        <taxon>Metazoa</taxon>
        <taxon>Ecdysozoa</taxon>
        <taxon>Arthropoda</taxon>
        <taxon>Hexapoda</taxon>
        <taxon>Insecta</taxon>
        <taxon>Pterygota</taxon>
        <taxon>Neoptera</taxon>
        <taxon>Endopterygota</taxon>
        <taxon>Diptera</taxon>
        <taxon>Brachycera</taxon>
        <taxon>Muscomorpha</taxon>
        <taxon>Ephydroidea</taxon>
        <taxon>Drosophilidae</taxon>
        <taxon>Drosophila</taxon>
        <taxon>Sophophora</taxon>
    </lineage>
</organism>
<dbReference type="PROSITE" id="PS50102">
    <property type="entry name" value="RRM"/>
    <property type="match status" value="1"/>
</dbReference>
<sequence>MDSSWSSLISLEPLGVTNTPLDLPGLDSCPSPKRARISESQLGEAMPREPASVYGEKAEKVKTYQPGTVLVQPPERRPPEPEHDRLMFIPDLDQDITHRDVFTYFSKFGDLERVSVRNGMSNFNYAMVRFSRTSYMEHAIESNPHLIKGYRLNCRKAKEKSTNKGSQQNSGTIKKPKATITQPHKAPVRQAEKNDAKPSGHKSLEKNSKPPINRSLLLQKLVEPTSYSPFTAVKSDRNYAYALTKDIGISRWSFNLLKFEPSSDEVRALEKGLSSSAKLLLSIRKKLAAVPHKSVEPPAPKWLQAPSDKVGSNVTSKVAPPIPASSPVLPSLPQTPSDKAVPKVIFKIPPPPPASSPVLPSLPSLLPITPLVPKPKPVLRKISKSDLRYAVLASLGQNYVHHCYTNVAAYRRTKNYVDLQLSEMKDRPSISMFVDQMYAQKE</sequence>
<dbReference type="Gene3D" id="3.30.70.330">
    <property type="match status" value="1"/>
</dbReference>
<protein>
    <submittedName>
        <fullName evidence="5">IP11883p</fullName>
    </submittedName>
</protein>
<dbReference type="SMART" id="SM00360">
    <property type="entry name" value="RRM"/>
    <property type="match status" value="1"/>
</dbReference>
<dbReference type="InterPro" id="IPR000504">
    <property type="entry name" value="RRM_dom"/>
</dbReference>
<dbReference type="AlphaFoldDB" id="A8E6P8"/>
<feature type="region of interest" description="Disordered" evidence="3">
    <location>
        <begin position="15"/>
        <end position="55"/>
    </location>
</feature>
<proteinExistence type="evidence at transcript level"/>
<evidence type="ECO:0000256" key="3">
    <source>
        <dbReference type="SAM" id="MobiDB-lite"/>
    </source>
</evidence>
<dbReference type="OrthoDB" id="7858373at2759"/>
<dbReference type="InterPro" id="IPR012677">
    <property type="entry name" value="Nucleotide-bd_a/b_plait_sf"/>
</dbReference>
<dbReference type="SUPFAM" id="SSF54928">
    <property type="entry name" value="RNA-binding domain, RBD"/>
    <property type="match status" value="1"/>
</dbReference>